<comment type="subcellular location">
    <subcellularLocation>
        <location evidence="1 7">Cell membrane</location>
        <topology evidence="1 7">Multi-pass membrane protein</topology>
    </subcellularLocation>
</comment>
<dbReference type="RefSeq" id="WP_229823970.1">
    <property type="nucleotide sequence ID" value="NZ_BMRC01000005.1"/>
</dbReference>
<comment type="similarity">
    <text evidence="7">Belongs to the binding-protein-dependent transport system permease family.</text>
</comment>
<name>A0ABV5IVF3_9ACTN</name>
<dbReference type="SUPFAM" id="SSF161098">
    <property type="entry name" value="MetI-like"/>
    <property type="match status" value="1"/>
</dbReference>
<evidence type="ECO:0000256" key="1">
    <source>
        <dbReference type="ARBA" id="ARBA00004651"/>
    </source>
</evidence>
<dbReference type="InterPro" id="IPR045621">
    <property type="entry name" value="BPD_transp_1_N"/>
</dbReference>
<evidence type="ECO:0000256" key="2">
    <source>
        <dbReference type="ARBA" id="ARBA00022448"/>
    </source>
</evidence>
<feature type="domain" description="ABC transmembrane type-1" evidence="8">
    <location>
        <begin position="91"/>
        <end position="320"/>
    </location>
</feature>
<dbReference type="InterPro" id="IPR000515">
    <property type="entry name" value="MetI-like"/>
</dbReference>
<feature type="transmembrane region" description="Helical" evidence="7">
    <location>
        <begin position="255"/>
        <end position="277"/>
    </location>
</feature>
<protein>
    <submittedName>
        <fullName evidence="9">ABC transporter permease</fullName>
    </submittedName>
</protein>
<keyword evidence="5 7" id="KW-1133">Transmembrane helix</keyword>
<dbReference type="CDD" id="cd06261">
    <property type="entry name" value="TM_PBP2"/>
    <property type="match status" value="1"/>
</dbReference>
<dbReference type="Proteomes" id="UP001589647">
    <property type="component" value="Unassembled WGS sequence"/>
</dbReference>
<feature type="transmembrane region" description="Helical" evidence="7">
    <location>
        <begin position="130"/>
        <end position="158"/>
    </location>
</feature>
<evidence type="ECO:0000256" key="4">
    <source>
        <dbReference type="ARBA" id="ARBA00022692"/>
    </source>
</evidence>
<keyword evidence="4 7" id="KW-0812">Transmembrane</keyword>
<dbReference type="Pfam" id="PF00528">
    <property type="entry name" value="BPD_transp_1"/>
    <property type="match status" value="1"/>
</dbReference>
<accession>A0ABV5IVF3</accession>
<dbReference type="Gene3D" id="1.10.3720.10">
    <property type="entry name" value="MetI-like"/>
    <property type="match status" value="1"/>
</dbReference>
<keyword evidence="3" id="KW-1003">Cell membrane</keyword>
<feature type="transmembrane region" description="Helical" evidence="7">
    <location>
        <begin position="194"/>
        <end position="213"/>
    </location>
</feature>
<keyword evidence="10" id="KW-1185">Reference proteome</keyword>
<evidence type="ECO:0000256" key="6">
    <source>
        <dbReference type="ARBA" id="ARBA00023136"/>
    </source>
</evidence>
<organism evidence="9 10">
    <name type="scientific">Nonomuraea spiralis</name>
    <dbReference type="NCBI Taxonomy" id="46182"/>
    <lineage>
        <taxon>Bacteria</taxon>
        <taxon>Bacillati</taxon>
        <taxon>Actinomycetota</taxon>
        <taxon>Actinomycetes</taxon>
        <taxon>Streptosporangiales</taxon>
        <taxon>Streptosporangiaceae</taxon>
        <taxon>Nonomuraea</taxon>
    </lineage>
</organism>
<evidence type="ECO:0000256" key="3">
    <source>
        <dbReference type="ARBA" id="ARBA00022475"/>
    </source>
</evidence>
<dbReference type="PANTHER" id="PTHR43163">
    <property type="entry name" value="DIPEPTIDE TRANSPORT SYSTEM PERMEASE PROTEIN DPPB-RELATED"/>
    <property type="match status" value="1"/>
</dbReference>
<dbReference type="Pfam" id="PF19300">
    <property type="entry name" value="BPD_transp_1_N"/>
    <property type="match status" value="1"/>
</dbReference>
<gene>
    <name evidence="9" type="ORF">ACFFV7_45720</name>
</gene>
<keyword evidence="2 7" id="KW-0813">Transport</keyword>
<dbReference type="PANTHER" id="PTHR43163:SF6">
    <property type="entry name" value="DIPEPTIDE TRANSPORT SYSTEM PERMEASE PROTEIN DPPB-RELATED"/>
    <property type="match status" value="1"/>
</dbReference>
<dbReference type="EMBL" id="JBHMEI010000078">
    <property type="protein sequence ID" value="MFB9208549.1"/>
    <property type="molecule type" value="Genomic_DNA"/>
</dbReference>
<evidence type="ECO:0000313" key="10">
    <source>
        <dbReference type="Proteomes" id="UP001589647"/>
    </source>
</evidence>
<comment type="caution">
    <text evidence="9">The sequence shown here is derived from an EMBL/GenBank/DDBJ whole genome shotgun (WGS) entry which is preliminary data.</text>
</comment>
<sequence length="335" mass="35392">MIRRIGLALLSGWGVATIVFLMSKLIPGDPARVAAGRFASADQVEQVRHTMGLDQSMLAQYGAYLTRAAAGDLGTSAYTHQGVTSDLAAALPNTIQLVLAGMLITVLVAVPLGVVAAVSQGRAADVAARLILVLAGGVPIFWFAIMLRWTLGFLLGWFPLSGLNGVGMAPPDVTGFTVLDSLLFGDVANLLDSLAHLVLPALALSVPFIATLARNVRSNMISALHSDYIDFAISKGVPRGRVVVRHALRSAMGSTLTIFGMQFGWMVSASVLVEAVFSFPGVGSYMYKAIVNNDTYAVLGAVLVVGFVFIVSSVVVDLLQMILDPRVRTNHLRAA</sequence>
<feature type="transmembrane region" description="Helical" evidence="7">
    <location>
        <begin position="297"/>
        <end position="319"/>
    </location>
</feature>
<reference evidence="9 10" key="1">
    <citation type="submission" date="2024-09" db="EMBL/GenBank/DDBJ databases">
        <authorList>
            <person name="Sun Q."/>
            <person name="Mori K."/>
        </authorList>
    </citation>
    <scope>NUCLEOTIDE SEQUENCE [LARGE SCALE GENOMIC DNA]</scope>
    <source>
        <strain evidence="9 10">CCM 3426</strain>
    </source>
</reference>
<keyword evidence="6 7" id="KW-0472">Membrane</keyword>
<feature type="transmembrane region" description="Helical" evidence="7">
    <location>
        <begin position="95"/>
        <end position="118"/>
    </location>
</feature>
<dbReference type="InterPro" id="IPR035906">
    <property type="entry name" value="MetI-like_sf"/>
</dbReference>
<proteinExistence type="inferred from homology"/>
<feature type="transmembrane region" description="Helical" evidence="7">
    <location>
        <begin position="7"/>
        <end position="26"/>
    </location>
</feature>
<evidence type="ECO:0000313" key="9">
    <source>
        <dbReference type="EMBL" id="MFB9208549.1"/>
    </source>
</evidence>
<evidence type="ECO:0000259" key="8">
    <source>
        <dbReference type="PROSITE" id="PS50928"/>
    </source>
</evidence>
<evidence type="ECO:0000256" key="7">
    <source>
        <dbReference type="RuleBase" id="RU363032"/>
    </source>
</evidence>
<evidence type="ECO:0000256" key="5">
    <source>
        <dbReference type="ARBA" id="ARBA00022989"/>
    </source>
</evidence>
<dbReference type="PROSITE" id="PS50928">
    <property type="entry name" value="ABC_TM1"/>
    <property type="match status" value="1"/>
</dbReference>